<evidence type="ECO:0000313" key="3">
    <source>
        <dbReference type="Proteomes" id="UP001431783"/>
    </source>
</evidence>
<dbReference type="AlphaFoldDB" id="A0AAW1U5D2"/>
<organism evidence="2 3">
    <name type="scientific">Henosepilachna vigintioctopunctata</name>
    <dbReference type="NCBI Taxonomy" id="420089"/>
    <lineage>
        <taxon>Eukaryota</taxon>
        <taxon>Metazoa</taxon>
        <taxon>Ecdysozoa</taxon>
        <taxon>Arthropoda</taxon>
        <taxon>Hexapoda</taxon>
        <taxon>Insecta</taxon>
        <taxon>Pterygota</taxon>
        <taxon>Neoptera</taxon>
        <taxon>Endopterygota</taxon>
        <taxon>Coleoptera</taxon>
        <taxon>Polyphaga</taxon>
        <taxon>Cucujiformia</taxon>
        <taxon>Coccinelloidea</taxon>
        <taxon>Coccinellidae</taxon>
        <taxon>Epilachninae</taxon>
        <taxon>Epilachnini</taxon>
        <taxon>Henosepilachna</taxon>
    </lineage>
</organism>
<evidence type="ECO:0000313" key="2">
    <source>
        <dbReference type="EMBL" id="KAK9878179.1"/>
    </source>
</evidence>
<dbReference type="EMBL" id="JARQZJ010000046">
    <property type="protein sequence ID" value="KAK9878179.1"/>
    <property type="molecule type" value="Genomic_DNA"/>
</dbReference>
<comment type="caution">
    <text evidence="2">The sequence shown here is derived from an EMBL/GenBank/DDBJ whole genome shotgun (WGS) entry which is preliminary data.</text>
</comment>
<feature type="region of interest" description="Disordered" evidence="1">
    <location>
        <begin position="72"/>
        <end position="114"/>
    </location>
</feature>
<dbReference type="Proteomes" id="UP001431783">
    <property type="component" value="Unassembled WGS sequence"/>
</dbReference>
<gene>
    <name evidence="2" type="ORF">WA026_021195</name>
</gene>
<proteinExistence type="predicted"/>
<evidence type="ECO:0000256" key="1">
    <source>
        <dbReference type="SAM" id="MobiDB-lite"/>
    </source>
</evidence>
<keyword evidence="3" id="KW-1185">Reference proteome</keyword>
<name>A0AAW1U5D2_9CUCU</name>
<feature type="compositionally biased region" description="Basic residues" evidence="1">
    <location>
        <begin position="99"/>
        <end position="114"/>
    </location>
</feature>
<accession>A0AAW1U5D2</accession>
<reference evidence="2 3" key="1">
    <citation type="submission" date="2023-03" db="EMBL/GenBank/DDBJ databases">
        <title>Genome insight into feeding habits of ladybird beetles.</title>
        <authorList>
            <person name="Li H.-S."/>
            <person name="Huang Y.-H."/>
            <person name="Pang H."/>
        </authorList>
    </citation>
    <scope>NUCLEOTIDE SEQUENCE [LARGE SCALE GENOMIC DNA]</scope>
    <source>
        <strain evidence="2">SYSU_2023b</strain>
        <tissue evidence="2">Whole body</tissue>
    </source>
</reference>
<protein>
    <submittedName>
        <fullName evidence="2">Uncharacterized protein</fullName>
    </submittedName>
</protein>
<sequence length="170" mass="20050">MRIKYRPISANSEGGDECPYLGRLSCYVEVYGCAPNTTMDNITLQISEVIKTWDTERMNQAKEALQFLKSLEEKETSARNSDSESSDMEVTVEETPRQSNRKKGKPRRRHPWNLHRARKTEKNFRTWNHTDGHVEQIRNHSESRRAEHLRIHRHRKTTRKNAHLHQLFSG</sequence>